<keyword evidence="1" id="KW-1133">Transmembrane helix</keyword>
<reference evidence="3" key="1">
    <citation type="submission" date="2016-10" db="EMBL/GenBank/DDBJ databases">
        <authorList>
            <person name="Varghese N."/>
            <person name="Submissions S."/>
        </authorList>
    </citation>
    <scope>NUCLEOTIDE SEQUENCE [LARGE SCALE GENOMIC DNA]</scope>
    <source>
        <strain evidence="3">CGMCC 1.7062</strain>
    </source>
</reference>
<dbReference type="Proteomes" id="UP000236721">
    <property type="component" value="Unassembled WGS sequence"/>
</dbReference>
<dbReference type="InterPro" id="IPR012902">
    <property type="entry name" value="N_methyl_site"/>
</dbReference>
<keyword evidence="3" id="KW-1185">Reference proteome</keyword>
<sequence>MLARRANRGMTLIESVVAMVILAIALITLTSFLFPSVKKSAMPHYEVRAAALGQAVLNQILAVSFDEHSDREGGLARCDESGVLCTPPGQLGAESDEQPAFFNDVDDYIGCWYGANAQQQCGQGLPLTDIMGGDGVQDYRNFVVNVQVEYDVDTALGGQVTSQQTSQFKKILVEVSASNFAAYRFVAYKGNY</sequence>
<accession>A0A1H5U6M6</accession>
<dbReference type="RefSeq" id="WP_103879021.1">
    <property type="nucleotide sequence ID" value="NZ_FNVG01000003.1"/>
</dbReference>
<feature type="transmembrane region" description="Helical" evidence="1">
    <location>
        <begin position="12"/>
        <end position="34"/>
    </location>
</feature>
<gene>
    <name evidence="2" type="ORF">SAMN04488244_10338</name>
</gene>
<evidence type="ECO:0000313" key="3">
    <source>
        <dbReference type="Proteomes" id="UP000236721"/>
    </source>
</evidence>
<keyword evidence="1" id="KW-0472">Membrane</keyword>
<dbReference type="EMBL" id="FNVG01000003">
    <property type="protein sequence ID" value="SEF70696.1"/>
    <property type="molecule type" value="Genomic_DNA"/>
</dbReference>
<evidence type="ECO:0000256" key="1">
    <source>
        <dbReference type="SAM" id="Phobius"/>
    </source>
</evidence>
<dbReference type="OrthoDB" id="5593857at2"/>
<evidence type="ECO:0000313" key="2">
    <source>
        <dbReference type="EMBL" id="SEF70696.1"/>
    </source>
</evidence>
<name>A0A1H5U6M6_9VIBR</name>
<protein>
    <submittedName>
        <fullName evidence="2">MSHA pilin protein MshD</fullName>
    </submittedName>
</protein>
<dbReference type="AlphaFoldDB" id="A0A1H5U6M6"/>
<proteinExistence type="predicted"/>
<dbReference type="PROSITE" id="PS00409">
    <property type="entry name" value="PROKAR_NTER_METHYL"/>
    <property type="match status" value="1"/>
</dbReference>
<dbReference type="Pfam" id="PF07963">
    <property type="entry name" value="N_methyl"/>
    <property type="match status" value="1"/>
</dbReference>
<keyword evidence="1" id="KW-0812">Transmembrane</keyword>
<organism evidence="2 3">
    <name type="scientific">Vibrio hangzhouensis</name>
    <dbReference type="NCBI Taxonomy" id="462991"/>
    <lineage>
        <taxon>Bacteria</taxon>
        <taxon>Pseudomonadati</taxon>
        <taxon>Pseudomonadota</taxon>
        <taxon>Gammaproteobacteria</taxon>
        <taxon>Vibrionales</taxon>
        <taxon>Vibrionaceae</taxon>
        <taxon>Vibrio</taxon>
    </lineage>
</organism>
<dbReference type="NCBIfam" id="TIGR02532">
    <property type="entry name" value="IV_pilin_GFxxxE"/>
    <property type="match status" value="1"/>
</dbReference>